<name>A0A0F9H2B1_9ZZZZ</name>
<comment type="caution">
    <text evidence="1">The sequence shown here is derived from an EMBL/GenBank/DDBJ whole genome shotgun (WGS) entry which is preliminary data.</text>
</comment>
<dbReference type="AlphaFoldDB" id="A0A0F9H2B1"/>
<protein>
    <submittedName>
        <fullName evidence="1">Uncharacterized protein</fullName>
    </submittedName>
</protein>
<gene>
    <name evidence="1" type="ORF">LCGC14_1756740</name>
</gene>
<reference evidence="1" key="1">
    <citation type="journal article" date="2015" name="Nature">
        <title>Complex archaea that bridge the gap between prokaryotes and eukaryotes.</title>
        <authorList>
            <person name="Spang A."/>
            <person name="Saw J.H."/>
            <person name="Jorgensen S.L."/>
            <person name="Zaremba-Niedzwiedzka K."/>
            <person name="Martijn J."/>
            <person name="Lind A.E."/>
            <person name="van Eijk R."/>
            <person name="Schleper C."/>
            <person name="Guy L."/>
            <person name="Ettema T.J."/>
        </authorList>
    </citation>
    <scope>NUCLEOTIDE SEQUENCE</scope>
</reference>
<feature type="non-terminal residue" evidence="1">
    <location>
        <position position="808"/>
    </location>
</feature>
<sequence>MIDWNKLDGTQWKSFEDLCYVISRKEFNQEGQFTNIDDSAGGDGVEFYLTLHNGKEWGWQAKFFHPDKTLNSSRKNQIKNSLKKAIEIHKNMEKWFLCTPHPFSPAGNKWFKEELIKEIPANKHIELVHWEEGFFHSELLNPEKIGILKYFFGEDEFDITFFKNNFEEVKQIVGKKYIPELHSSSEIEDSILENINFTRINDLIESCLIIIQEFKKMTFPLNEPELFKKYFPNDNWNDFIIKLNKSKSDIIKNVRTIQLKFKFLIDEYKNGNFYINIKDMKKFLQENFMIDYSFLYKILEFFDQENTLTFLEKLYSSYQFIINTFNGLLSSSIEIKSYAGGGKTQTSCHITEKFLLNEKPAILLLGKQFRTLRPLKSQILELLGVQHLQWDDFLKTLDTASKVYKTRIPIIIDGLNEAVVNGKLSTIWKDDLPGFLNLIGSFKGLFLVILYRPIYESYIYGEEKPVIEWSHSLSGLRSMGVQKYLDHYNLDIKIPSRLFEILNNPLFLRIFCETYGNPDEEISLDHQIFSELYTIEIFREFIKNENIDFNKSSNLSPNSQIFMGKIKLIAKLFWENLTRSITLSSFFNVIEGNDVVENWEISTSKRLLDKGLIFNRSVLDGDEQVFFTFDYFAGYIIAAWLIEEFEKLLTKKKLPKKILKNLLNHPLSEDITYFLSMFLITKYESYLNEISKDGFDISYDLLALNSVPPSYLKDSMIDYVSTKFETILRDETLLSLLFFNLFTPNHPFNIEFFTSNLSKLSLSERDLSWTEYIRKNFRDLEKFIIRFKEELNPLSLSNEEAEILYLKC</sequence>
<evidence type="ECO:0000313" key="1">
    <source>
        <dbReference type="EMBL" id="KKM05179.1"/>
    </source>
</evidence>
<dbReference type="EMBL" id="LAZR01016280">
    <property type="protein sequence ID" value="KKM05179.1"/>
    <property type="molecule type" value="Genomic_DNA"/>
</dbReference>
<accession>A0A0F9H2B1</accession>
<proteinExistence type="predicted"/>
<organism evidence="1">
    <name type="scientific">marine sediment metagenome</name>
    <dbReference type="NCBI Taxonomy" id="412755"/>
    <lineage>
        <taxon>unclassified sequences</taxon>
        <taxon>metagenomes</taxon>
        <taxon>ecological metagenomes</taxon>
    </lineage>
</organism>